<protein>
    <recommendedName>
        <fullName evidence="5">Pentacotripeptide-repeat region of PRORP domain-containing protein</fullName>
    </recommendedName>
</protein>
<accession>T1EET2</accession>
<dbReference type="STRING" id="6412.T1EET2"/>
<dbReference type="AlphaFoldDB" id="T1EET2"/>
<feature type="repeat" description="PPR" evidence="1">
    <location>
        <begin position="149"/>
        <end position="183"/>
    </location>
</feature>
<proteinExistence type="predicted"/>
<dbReference type="KEGG" id="hro:HELRODRAFT_109396"/>
<dbReference type="RefSeq" id="XP_009011833.1">
    <property type="nucleotide sequence ID" value="XM_009013585.1"/>
</dbReference>
<dbReference type="OMA" id="EHPENTG"/>
<dbReference type="Proteomes" id="UP000015101">
    <property type="component" value="Unassembled WGS sequence"/>
</dbReference>
<dbReference type="CTD" id="20195084"/>
<name>T1EET2_HELRO</name>
<dbReference type="InterPro" id="IPR002885">
    <property type="entry name" value="PPR_rpt"/>
</dbReference>
<dbReference type="OrthoDB" id="185373at2759"/>
<evidence type="ECO:0000256" key="1">
    <source>
        <dbReference type="PROSITE-ProRule" id="PRU00708"/>
    </source>
</evidence>
<dbReference type="PANTHER" id="PTHR24014:SF6">
    <property type="entry name" value="PENTATRICOPEPTIDE REPEAT-CONTAINING PROTEIN 1, MITOCHONDRIAL"/>
    <property type="match status" value="1"/>
</dbReference>
<dbReference type="GeneID" id="20195084"/>
<dbReference type="eggNOG" id="KOG4197">
    <property type="taxonomic scope" value="Eukaryota"/>
</dbReference>
<dbReference type="EnsemblMetazoa" id="HelroT109396">
    <property type="protein sequence ID" value="HelroP109396"/>
    <property type="gene ID" value="HelroG109396"/>
</dbReference>
<evidence type="ECO:0008006" key="5">
    <source>
        <dbReference type="Google" id="ProtNLM"/>
    </source>
</evidence>
<evidence type="ECO:0000313" key="2">
    <source>
        <dbReference type="EMBL" id="ESO10019.1"/>
    </source>
</evidence>
<evidence type="ECO:0000313" key="3">
    <source>
        <dbReference type="EnsemblMetazoa" id="HelroP109396"/>
    </source>
</evidence>
<dbReference type="GO" id="GO:0042780">
    <property type="term" value="P:tRNA 3'-end processing"/>
    <property type="evidence" value="ECO:0000318"/>
    <property type="project" value="GO_Central"/>
</dbReference>
<dbReference type="GO" id="GO:0005759">
    <property type="term" value="C:mitochondrial matrix"/>
    <property type="evidence" value="ECO:0000318"/>
    <property type="project" value="GO_Central"/>
</dbReference>
<dbReference type="NCBIfam" id="TIGR00756">
    <property type="entry name" value="PPR"/>
    <property type="match status" value="1"/>
</dbReference>
<sequence length="675" mass="77813">MFLKTSRCLAKFKGLRSFGIKSADQIVSRKDLSVKKAENNCMKKDQEITAEELFMKRSSDGWMNTFGTLSSSTSINKRDDKLDEKIFKDDEDESDESEFPYRRLDSKFRKHEPDWYGKKIEKLGKEGMVYEALQVLEKEMLVDDRVRPNAYVFNTLIGILGRVGYTKKAFQLFNRMKKFGIRADDPTYTGLFNSCSNSPSKEDGKKRADNLRMLMKKQDVQVNIITYRAMIKAYARLNDLKTAFVLADEALSERHALSSDTFNFLMMACISDREAGFGLCIKLWRMMRKKRLKFSTYNYNLLLRAARDCNIGNKFICEDLFDNSCSSNSNFSADKFLKLSSENVSTSDNKAASNAVDYLPLTSNTPEEKYLYDFNELNTNVNLEPTGSLSLKHSVEHNALEPVKNVFNPVPNILNPSFVKNASLFSIDDSKLVSASDRLALLGGVQGMLSHFKKDGCQPNIKTFAFFLDMIPSSKESDDELLRCMQENSLKPDLSFCNALIRKKNLRGEFKDAKNVLNLMTTYDLQPDLKTFGCLAMGCSSETRGKKLLESMMDLKMVPNVEICDILLYQSKLNFRYKLKILQFMKENQIRPTTKFLERLDKGVEIAKSYILDHEKRRLQTNDNEDFDLEKFENLKERFEKFILNYKSWLRSMPLEPQVHPWSPYDQPTPKIIDV</sequence>
<dbReference type="FunFam" id="1.25.40.10:FF:003693">
    <property type="entry name" value="Uncharacterized protein"/>
    <property type="match status" value="1"/>
</dbReference>
<gene>
    <name evidence="3" type="primary">20195084</name>
    <name evidence="2" type="ORF">HELRODRAFT_109396</name>
</gene>
<reference evidence="2 4" key="2">
    <citation type="journal article" date="2013" name="Nature">
        <title>Insights into bilaterian evolution from three spiralian genomes.</title>
        <authorList>
            <person name="Simakov O."/>
            <person name="Marletaz F."/>
            <person name="Cho S.J."/>
            <person name="Edsinger-Gonzales E."/>
            <person name="Havlak P."/>
            <person name="Hellsten U."/>
            <person name="Kuo D.H."/>
            <person name="Larsson T."/>
            <person name="Lv J."/>
            <person name="Arendt D."/>
            <person name="Savage R."/>
            <person name="Osoegawa K."/>
            <person name="de Jong P."/>
            <person name="Grimwood J."/>
            <person name="Chapman J.A."/>
            <person name="Shapiro H."/>
            <person name="Aerts A."/>
            <person name="Otillar R.P."/>
            <person name="Terry A.Y."/>
            <person name="Boore J.L."/>
            <person name="Grigoriev I.V."/>
            <person name="Lindberg D.R."/>
            <person name="Seaver E.C."/>
            <person name="Weisblat D.A."/>
            <person name="Putnam N.H."/>
            <person name="Rokhsar D.S."/>
        </authorList>
    </citation>
    <scope>NUCLEOTIDE SEQUENCE</scope>
</reference>
<dbReference type="InterPro" id="IPR011990">
    <property type="entry name" value="TPR-like_helical_dom_sf"/>
</dbReference>
<dbReference type="FunFam" id="1.25.40.10:FF:001555">
    <property type="entry name" value="GD13877"/>
    <property type="match status" value="1"/>
</dbReference>
<dbReference type="PANTHER" id="PTHR24014">
    <property type="entry name" value="2-OXOGLUTARATE AND IRON-DEPENDENT OXYGENASE DOMAIN-CONTAINING PROTEIN 2"/>
    <property type="match status" value="1"/>
</dbReference>
<organism evidence="3 4">
    <name type="scientific">Helobdella robusta</name>
    <name type="common">Californian leech</name>
    <dbReference type="NCBI Taxonomy" id="6412"/>
    <lineage>
        <taxon>Eukaryota</taxon>
        <taxon>Metazoa</taxon>
        <taxon>Spiralia</taxon>
        <taxon>Lophotrochozoa</taxon>
        <taxon>Annelida</taxon>
        <taxon>Clitellata</taxon>
        <taxon>Hirudinea</taxon>
        <taxon>Rhynchobdellida</taxon>
        <taxon>Glossiphoniidae</taxon>
        <taxon>Helobdella</taxon>
    </lineage>
</organism>
<reference evidence="4" key="1">
    <citation type="submission" date="2012-12" db="EMBL/GenBank/DDBJ databases">
        <authorList>
            <person name="Hellsten U."/>
            <person name="Grimwood J."/>
            <person name="Chapman J.A."/>
            <person name="Shapiro H."/>
            <person name="Aerts A."/>
            <person name="Otillar R.P."/>
            <person name="Terry A.Y."/>
            <person name="Boore J.L."/>
            <person name="Simakov O."/>
            <person name="Marletaz F."/>
            <person name="Cho S.-J."/>
            <person name="Edsinger-Gonzales E."/>
            <person name="Havlak P."/>
            <person name="Kuo D.-H."/>
            <person name="Larsson T."/>
            <person name="Lv J."/>
            <person name="Arendt D."/>
            <person name="Savage R."/>
            <person name="Osoegawa K."/>
            <person name="de Jong P."/>
            <person name="Lindberg D.R."/>
            <person name="Seaver E.C."/>
            <person name="Weisblat D.A."/>
            <person name="Putnam N.H."/>
            <person name="Grigoriev I.V."/>
            <person name="Rokhsar D.S."/>
        </authorList>
    </citation>
    <scope>NUCLEOTIDE SEQUENCE</scope>
</reference>
<dbReference type="Pfam" id="PF13041">
    <property type="entry name" value="PPR_2"/>
    <property type="match status" value="1"/>
</dbReference>
<dbReference type="Pfam" id="PF13812">
    <property type="entry name" value="PPR_3"/>
    <property type="match status" value="2"/>
</dbReference>
<dbReference type="GO" id="GO:0000049">
    <property type="term" value="F:tRNA binding"/>
    <property type="evidence" value="ECO:0000318"/>
    <property type="project" value="GO_Central"/>
</dbReference>
<dbReference type="EMBL" id="AMQM01002854">
    <property type="status" value="NOT_ANNOTATED_CDS"/>
    <property type="molecule type" value="Genomic_DNA"/>
</dbReference>
<dbReference type="HOGENOM" id="CLU_021952_0_0_1"/>
<dbReference type="FunCoup" id="T1EET2">
    <property type="interactions" value="1079"/>
</dbReference>
<dbReference type="Gene3D" id="1.25.40.10">
    <property type="entry name" value="Tetratricopeptide repeat domain"/>
    <property type="match status" value="3"/>
</dbReference>
<keyword evidence="4" id="KW-1185">Reference proteome</keyword>
<dbReference type="InParanoid" id="T1EET2"/>
<dbReference type="EMBL" id="KB095905">
    <property type="protein sequence ID" value="ESO10019.1"/>
    <property type="molecule type" value="Genomic_DNA"/>
</dbReference>
<evidence type="ECO:0000313" key="4">
    <source>
        <dbReference type="Proteomes" id="UP000015101"/>
    </source>
</evidence>
<reference evidence="3" key="3">
    <citation type="submission" date="2015-06" db="UniProtKB">
        <authorList>
            <consortium name="EnsemblMetazoa"/>
        </authorList>
    </citation>
    <scope>IDENTIFICATION</scope>
</reference>
<dbReference type="PROSITE" id="PS51375">
    <property type="entry name" value="PPR"/>
    <property type="match status" value="1"/>
</dbReference>